<keyword evidence="1" id="KW-0732">Signal</keyword>
<protein>
    <recommendedName>
        <fullName evidence="4">Secreted protein</fullName>
    </recommendedName>
</protein>
<feature type="chain" id="PRO_5017472629" description="Secreted protein" evidence="1">
    <location>
        <begin position="27"/>
        <end position="219"/>
    </location>
</feature>
<organism evidence="2 3">
    <name type="scientific">Streptomyces hundungensis</name>
    <dbReference type="NCBI Taxonomy" id="1077946"/>
    <lineage>
        <taxon>Bacteria</taxon>
        <taxon>Bacillati</taxon>
        <taxon>Actinomycetota</taxon>
        <taxon>Actinomycetes</taxon>
        <taxon>Kitasatosporales</taxon>
        <taxon>Streptomycetaceae</taxon>
        <taxon>Streptomyces</taxon>
    </lineage>
</organism>
<proteinExistence type="predicted"/>
<evidence type="ECO:0000256" key="1">
    <source>
        <dbReference type="SAM" id="SignalP"/>
    </source>
</evidence>
<dbReference type="Proteomes" id="UP000271554">
    <property type="component" value="Chromosome"/>
</dbReference>
<feature type="signal peptide" evidence="1">
    <location>
        <begin position="1"/>
        <end position="26"/>
    </location>
</feature>
<name>A0A387H6E4_9ACTN</name>
<dbReference type="EMBL" id="CP032698">
    <property type="protein sequence ID" value="AYG79365.1"/>
    <property type="molecule type" value="Genomic_DNA"/>
</dbReference>
<keyword evidence="3" id="KW-1185">Reference proteome</keyword>
<dbReference type="RefSeq" id="WP_120720482.1">
    <property type="nucleotide sequence ID" value="NZ_CP032698.1"/>
</dbReference>
<dbReference type="KEGG" id="shun:DWB77_01478"/>
<evidence type="ECO:0000313" key="3">
    <source>
        <dbReference type="Proteomes" id="UP000271554"/>
    </source>
</evidence>
<reference evidence="2 3" key="1">
    <citation type="submission" date="2018-10" db="EMBL/GenBank/DDBJ databases">
        <title>Relationship between Morphology and Antimicrobial Activity in Streptomyces.</title>
        <authorList>
            <person name="Kang H.J."/>
            <person name="Kim S.B."/>
        </authorList>
    </citation>
    <scope>NUCLEOTIDE SEQUENCE [LARGE SCALE GENOMIC DNA]</scope>
    <source>
        <strain evidence="2 3">BH38</strain>
    </source>
</reference>
<evidence type="ECO:0000313" key="2">
    <source>
        <dbReference type="EMBL" id="AYG79365.1"/>
    </source>
</evidence>
<dbReference type="OrthoDB" id="4159887at2"/>
<sequence length="219" mass="23461">MGHRVRVLVAVGVLTLGAGGAGTARAAVVAPLCPAAELFATNNTAIITEPTDPRLNDRLQRFDHQVRGIIHANGARPGASTLLNGVFWSGELKRTTYERSRVFDVSHANRDGLHHIAAVVAKQYHQESVLTFRCLPRASHEADAVEIRASGVSATKLQGALAADPEAREELGGGSVTLDGRLILVAPLADLPLARKFTQSLGVDWNRAEVRYGDEEFVS</sequence>
<gene>
    <name evidence="2" type="ORF">DWB77_01478</name>
</gene>
<evidence type="ECO:0008006" key="4">
    <source>
        <dbReference type="Google" id="ProtNLM"/>
    </source>
</evidence>
<accession>A0A387H6E4</accession>
<dbReference type="AlphaFoldDB" id="A0A387H6E4"/>